<evidence type="ECO:0000256" key="5">
    <source>
        <dbReference type="ARBA" id="ARBA00022676"/>
    </source>
</evidence>
<dbReference type="Pfam" id="PF04188">
    <property type="entry name" value="Mannosyl_trans2"/>
    <property type="match status" value="1"/>
</dbReference>
<feature type="chain" id="PRO_5043621301" description="GPI mannosyltransferase 2" evidence="12">
    <location>
        <begin position="23"/>
        <end position="442"/>
    </location>
</feature>
<feature type="transmembrane region" description="Helical" evidence="11">
    <location>
        <begin position="323"/>
        <end position="345"/>
    </location>
</feature>
<feature type="transmembrane region" description="Helical" evidence="11">
    <location>
        <begin position="233"/>
        <end position="250"/>
    </location>
</feature>
<dbReference type="AlphaFoldDB" id="A0AAW2ZG96"/>
<gene>
    <name evidence="13" type="ORF">AKO1_015336</name>
</gene>
<evidence type="ECO:0000313" key="13">
    <source>
        <dbReference type="EMBL" id="KAL0488206.1"/>
    </source>
</evidence>
<evidence type="ECO:0000256" key="10">
    <source>
        <dbReference type="ARBA" id="ARBA00023136"/>
    </source>
</evidence>
<evidence type="ECO:0000256" key="12">
    <source>
        <dbReference type="SAM" id="SignalP"/>
    </source>
</evidence>
<comment type="subcellular location">
    <subcellularLocation>
        <location evidence="1 11">Endoplasmic reticulum membrane</location>
        <topology evidence="1 11">Multi-pass membrane protein</topology>
    </subcellularLocation>
</comment>
<feature type="transmembrane region" description="Helical" evidence="11">
    <location>
        <begin position="189"/>
        <end position="221"/>
    </location>
</feature>
<keyword evidence="7 11" id="KW-0812">Transmembrane</keyword>
<keyword evidence="5 11" id="KW-0328">Glycosyltransferase</keyword>
<evidence type="ECO:0000256" key="3">
    <source>
        <dbReference type="ARBA" id="ARBA00008698"/>
    </source>
</evidence>
<comment type="pathway">
    <text evidence="2 11">Glycolipid biosynthesis; glycosylphosphatidylinositol-anchor biosynthesis.</text>
</comment>
<dbReference type="GO" id="GO:0006506">
    <property type="term" value="P:GPI anchor biosynthetic process"/>
    <property type="evidence" value="ECO:0007669"/>
    <property type="project" value="UniProtKB-KW"/>
</dbReference>
<evidence type="ECO:0000256" key="1">
    <source>
        <dbReference type="ARBA" id="ARBA00004477"/>
    </source>
</evidence>
<keyword evidence="6 11" id="KW-0808">Transferase</keyword>
<dbReference type="EMBL" id="JAOPGA020001415">
    <property type="protein sequence ID" value="KAL0488206.1"/>
    <property type="molecule type" value="Genomic_DNA"/>
</dbReference>
<proteinExistence type="inferred from homology"/>
<evidence type="ECO:0000313" key="14">
    <source>
        <dbReference type="Proteomes" id="UP001431209"/>
    </source>
</evidence>
<evidence type="ECO:0000256" key="6">
    <source>
        <dbReference type="ARBA" id="ARBA00022679"/>
    </source>
</evidence>
<keyword evidence="9 11" id="KW-1133">Transmembrane helix</keyword>
<feature type="transmembrane region" description="Helical" evidence="11">
    <location>
        <begin position="422"/>
        <end position="441"/>
    </location>
</feature>
<keyword evidence="8 11" id="KW-0256">Endoplasmic reticulum</keyword>
<feature type="transmembrane region" description="Helical" evidence="11">
    <location>
        <begin position="98"/>
        <end position="120"/>
    </location>
</feature>
<feature type="transmembrane region" description="Helical" evidence="11">
    <location>
        <begin position="369"/>
        <end position="387"/>
    </location>
</feature>
<dbReference type="PANTHER" id="PTHR12468:SF2">
    <property type="entry name" value="GPI MANNOSYLTRANSFERASE 2"/>
    <property type="match status" value="1"/>
</dbReference>
<dbReference type="EC" id="2.4.1.-" evidence="11"/>
<dbReference type="GO" id="GO:0031501">
    <property type="term" value="C:mannosyltransferase complex"/>
    <property type="evidence" value="ECO:0007669"/>
    <property type="project" value="TreeGrafter"/>
</dbReference>
<organism evidence="13 14">
    <name type="scientific">Acrasis kona</name>
    <dbReference type="NCBI Taxonomy" id="1008807"/>
    <lineage>
        <taxon>Eukaryota</taxon>
        <taxon>Discoba</taxon>
        <taxon>Heterolobosea</taxon>
        <taxon>Tetramitia</taxon>
        <taxon>Eutetramitia</taxon>
        <taxon>Acrasidae</taxon>
        <taxon>Acrasis</taxon>
    </lineage>
</organism>
<evidence type="ECO:0000256" key="4">
    <source>
        <dbReference type="ARBA" id="ARBA00022502"/>
    </source>
</evidence>
<feature type="transmembrane region" description="Helical" evidence="11">
    <location>
        <begin position="158"/>
        <end position="177"/>
    </location>
</feature>
<keyword evidence="10 11" id="KW-0472">Membrane</keyword>
<evidence type="ECO:0000256" key="7">
    <source>
        <dbReference type="ARBA" id="ARBA00022692"/>
    </source>
</evidence>
<dbReference type="GO" id="GO:0005789">
    <property type="term" value="C:endoplasmic reticulum membrane"/>
    <property type="evidence" value="ECO:0007669"/>
    <property type="project" value="UniProtKB-SubCell"/>
</dbReference>
<name>A0AAW2ZG96_9EUKA</name>
<keyword evidence="4 11" id="KW-0337">GPI-anchor biosynthesis</keyword>
<dbReference type="PANTHER" id="PTHR12468">
    <property type="entry name" value="GPI MANNOSYLTRANSFERASE 2"/>
    <property type="match status" value="1"/>
</dbReference>
<protein>
    <recommendedName>
        <fullName evidence="11">GPI mannosyltransferase 2</fullName>
        <ecNumber evidence="11">2.4.1.-</ecNumber>
    </recommendedName>
</protein>
<dbReference type="InterPro" id="IPR007315">
    <property type="entry name" value="PIG-V/Gpi18"/>
</dbReference>
<dbReference type="GO" id="GO:0000009">
    <property type="term" value="F:alpha-1,6-mannosyltransferase activity"/>
    <property type="evidence" value="ECO:0007669"/>
    <property type="project" value="InterPro"/>
</dbReference>
<evidence type="ECO:0000256" key="2">
    <source>
        <dbReference type="ARBA" id="ARBA00004687"/>
    </source>
</evidence>
<sequence>MKKLLLWCITLRILICAWMILCNHLVTDYDSSDAVLSGTNSTTLDTFARWDGVYFTDISQKGYEYEHFHAFFPLYPLTIRAVSTVVPDLGLNIRQKNILIGVIISNTCIILSIVALYLLTEQLFPHSKSHSNYKNIVCLLFAANPASVFYSSVYTESIYSTFVLWGMYFYVRSASYLSKDFHKSVATEITYGLLCALTFSLATATRGNGIILCGFFIFHFIKTMSFKLVLPKVLFMLLQCTITISTYVLFQYYSYQKYCTVGENQNLVPIITKNASHYSLDIINSQVTDYLQSHHPWCNDRIPHLYANQGFLRYWTTKQIPNFLLAAPMFILSYTGSISYLIGVLRKYNVLQLLTLTKTTATAIQDTKLFVFVCYWLFLTLYCTFFMHVQVATRFLSHCPTLYWFVAGLLEKGGLKSGLVQFYFVLYTMLGSLLFSNFYPWT</sequence>
<keyword evidence="14" id="KW-1185">Reference proteome</keyword>
<dbReference type="Proteomes" id="UP001431209">
    <property type="component" value="Unassembled WGS sequence"/>
</dbReference>
<evidence type="ECO:0000256" key="11">
    <source>
        <dbReference type="RuleBase" id="RU363112"/>
    </source>
</evidence>
<comment type="caution">
    <text evidence="13">The sequence shown here is derived from an EMBL/GenBank/DDBJ whole genome shotgun (WGS) entry which is preliminary data.</text>
</comment>
<feature type="signal peptide" evidence="12">
    <location>
        <begin position="1"/>
        <end position="22"/>
    </location>
</feature>
<keyword evidence="12" id="KW-0732">Signal</keyword>
<evidence type="ECO:0000256" key="8">
    <source>
        <dbReference type="ARBA" id="ARBA00022824"/>
    </source>
</evidence>
<evidence type="ECO:0000256" key="9">
    <source>
        <dbReference type="ARBA" id="ARBA00022989"/>
    </source>
</evidence>
<reference evidence="13 14" key="1">
    <citation type="submission" date="2024-03" db="EMBL/GenBank/DDBJ databases">
        <title>The Acrasis kona genome and developmental transcriptomes reveal deep origins of eukaryotic multicellular pathways.</title>
        <authorList>
            <person name="Sheikh S."/>
            <person name="Fu C.-J."/>
            <person name="Brown M.W."/>
            <person name="Baldauf S.L."/>
        </authorList>
    </citation>
    <scope>NUCLEOTIDE SEQUENCE [LARGE SCALE GENOMIC DNA]</scope>
    <source>
        <strain evidence="13 14">ATCC MYA-3509</strain>
    </source>
</reference>
<dbReference type="GO" id="GO:0004376">
    <property type="term" value="F:GPI mannosyltransferase activity"/>
    <property type="evidence" value="ECO:0007669"/>
    <property type="project" value="InterPro"/>
</dbReference>
<comment type="similarity">
    <text evidence="3 11">Belongs to the PIGV family.</text>
</comment>
<comment type="function">
    <text evidence="11">Mannosyltransferase involved in glycosylphosphatidylinositol-anchor biosynthesis.</text>
</comment>
<accession>A0AAW2ZG96</accession>
<comment type="caution">
    <text evidence="11">Lacks conserved residue(s) required for the propagation of feature annotation.</text>
</comment>